<dbReference type="Pfam" id="PF00015">
    <property type="entry name" value="MCPsignal"/>
    <property type="match status" value="1"/>
</dbReference>
<organism evidence="6 7">
    <name type="scientific">Rummeliibacillus stabekisii</name>
    <dbReference type="NCBI Taxonomy" id="241244"/>
    <lineage>
        <taxon>Bacteria</taxon>
        <taxon>Bacillati</taxon>
        <taxon>Bacillota</taxon>
        <taxon>Bacilli</taxon>
        <taxon>Bacillales</taxon>
        <taxon>Caryophanaceae</taxon>
        <taxon>Rummeliibacillus</taxon>
    </lineage>
</organism>
<dbReference type="KEGG" id="rst:ATY39_05385"/>
<dbReference type="InterPro" id="IPR024478">
    <property type="entry name" value="HlyB_4HB_MCP"/>
</dbReference>
<dbReference type="GO" id="GO:0005886">
    <property type="term" value="C:plasma membrane"/>
    <property type="evidence" value="ECO:0007669"/>
    <property type="project" value="UniProtKB-SubCell"/>
</dbReference>
<dbReference type="Pfam" id="PF12729">
    <property type="entry name" value="4HB_MCP_1"/>
    <property type="match status" value="1"/>
</dbReference>
<evidence type="ECO:0000256" key="5">
    <source>
        <dbReference type="ARBA" id="ARBA00029447"/>
    </source>
</evidence>
<comment type="subcellular location">
    <subcellularLocation>
        <location evidence="1">Cell membrane</location>
    </subcellularLocation>
</comment>
<dbReference type="SMART" id="SM00304">
    <property type="entry name" value="HAMP"/>
    <property type="match status" value="2"/>
</dbReference>
<keyword evidence="2" id="KW-1003">Cell membrane</keyword>
<dbReference type="CDD" id="cd06225">
    <property type="entry name" value="HAMP"/>
    <property type="match status" value="1"/>
</dbReference>
<dbReference type="Gene3D" id="1.10.287.950">
    <property type="entry name" value="Methyl-accepting chemotaxis protein"/>
    <property type="match status" value="1"/>
</dbReference>
<proteinExistence type="inferred from homology"/>
<name>A0A143HB30_9BACL</name>
<keyword evidence="4" id="KW-0807">Transducer</keyword>
<evidence type="ECO:0000256" key="3">
    <source>
        <dbReference type="ARBA" id="ARBA00023136"/>
    </source>
</evidence>
<dbReference type="PANTHER" id="PTHR32089">
    <property type="entry name" value="METHYL-ACCEPTING CHEMOTAXIS PROTEIN MCPB"/>
    <property type="match status" value="1"/>
</dbReference>
<dbReference type="PANTHER" id="PTHR32089:SF112">
    <property type="entry name" value="LYSOZYME-LIKE PROTEIN-RELATED"/>
    <property type="match status" value="1"/>
</dbReference>
<dbReference type="PROSITE" id="PS50885">
    <property type="entry name" value="HAMP"/>
    <property type="match status" value="1"/>
</dbReference>
<dbReference type="EMBL" id="CP014806">
    <property type="protein sequence ID" value="AMW98937.1"/>
    <property type="molecule type" value="Genomic_DNA"/>
</dbReference>
<dbReference type="AlphaFoldDB" id="A0A143HB30"/>
<gene>
    <name evidence="6" type="ORF">ATY39_05385</name>
</gene>
<dbReference type="InterPro" id="IPR003660">
    <property type="entry name" value="HAMP_dom"/>
</dbReference>
<evidence type="ECO:0000313" key="7">
    <source>
        <dbReference type="Proteomes" id="UP000076021"/>
    </source>
</evidence>
<dbReference type="Proteomes" id="UP000076021">
    <property type="component" value="Chromosome"/>
</dbReference>
<dbReference type="SUPFAM" id="SSF58104">
    <property type="entry name" value="Methyl-accepting chemotaxis protein (MCP) signaling domain"/>
    <property type="match status" value="1"/>
</dbReference>
<dbReference type="InterPro" id="IPR004089">
    <property type="entry name" value="MCPsignal_dom"/>
</dbReference>
<dbReference type="RefSeq" id="WP_066786897.1">
    <property type="nucleotide sequence ID" value="NZ_BJVD01000001.1"/>
</dbReference>
<reference evidence="7" key="2">
    <citation type="submission" date="2016-03" db="EMBL/GenBank/DDBJ databases">
        <authorList>
            <person name="Ploux O."/>
        </authorList>
    </citation>
    <scope>NUCLEOTIDE SEQUENCE [LARGE SCALE GENOMIC DNA]</scope>
    <source>
        <strain evidence="7">PP9</strain>
    </source>
</reference>
<evidence type="ECO:0000313" key="6">
    <source>
        <dbReference type="EMBL" id="AMW98937.1"/>
    </source>
</evidence>
<dbReference type="SMART" id="SM00283">
    <property type="entry name" value="MA"/>
    <property type="match status" value="1"/>
</dbReference>
<dbReference type="CDD" id="cd11386">
    <property type="entry name" value="MCP_signal"/>
    <property type="match status" value="1"/>
</dbReference>
<dbReference type="Pfam" id="PF00672">
    <property type="entry name" value="HAMP"/>
    <property type="match status" value="1"/>
</dbReference>
<dbReference type="GO" id="GO:0007165">
    <property type="term" value="P:signal transduction"/>
    <property type="evidence" value="ECO:0007669"/>
    <property type="project" value="UniProtKB-KW"/>
</dbReference>
<reference evidence="6 7" key="1">
    <citation type="journal article" date="2016" name="Genome Announc.">
        <title>Whole-Genome Sequence of Rummeliibacillus stabekisii Strain PP9 Isolated from Antarctic Soil.</title>
        <authorList>
            <person name="da Mota F.F."/>
            <person name="Vollu R.E."/>
            <person name="Jurelevicius D."/>
            <person name="Seldin L."/>
        </authorList>
    </citation>
    <scope>NUCLEOTIDE SEQUENCE [LARGE SCALE GENOMIC DNA]</scope>
    <source>
        <strain evidence="6 7">PP9</strain>
    </source>
</reference>
<dbReference type="OrthoDB" id="107771at2"/>
<dbReference type="STRING" id="241244.ATY39_05385"/>
<dbReference type="PROSITE" id="PS50111">
    <property type="entry name" value="CHEMOTAXIS_TRANSDUC_2"/>
    <property type="match status" value="1"/>
</dbReference>
<evidence type="ECO:0000256" key="2">
    <source>
        <dbReference type="ARBA" id="ARBA00022475"/>
    </source>
</evidence>
<keyword evidence="7" id="KW-1185">Reference proteome</keyword>
<evidence type="ECO:0000256" key="1">
    <source>
        <dbReference type="ARBA" id="ARBA00004236"/>
    </source>
</evidence>
<accession>A0A143HB30</accession>
<keyword evidence="3" id="KW-0472">Membrane</keyword>
<protein>
    <submittedName>
        <fullName evidence="6">Uncharacterized protein</fullName>
    </submittedName>
</protein>
<evidence type="ECO:0000256" key="4">
    <source>
        <dbReference type="ARBA" id="ARBA00023224"/>
    </source>
</evidence>
<comment type="similarity">
    <text evidence="5">Belongs to the methyl-accepting chemotaxis (MCP) protein family.</text>
</comment>
<sequence length="560" mass="60725">MSVQKKISVGFIALLLFLLILMGVNANRMNKLVGSFNELINTNIHTINQINAIKSNLAFEGLYVRSYLLDSNASNKQKLLSYQEATTKSINDLKKNANTKKLRDYSEMMNDLTTDYNKVIDGIVQSKEQNMDDNAASQLTSAESASHDLMGIVASADKYEQDSLKAAQDQVDYIAKNAKILNFVIAILGILTALLFINNVRRIIVKPLLDVVKGAQQIAAGDLLQDDIPIKSNDEVGKLAASFNEMKKNLQGIIRHIAAGSHQLSSSIEELAASTEEISHAADKVSDNVDETSRGAQDSVDVAQEAAKAMQETSLGVQRIAEASQTLFDRAKNATELANQGGKILNVAKNQVQLISDSTNQTNNLIIGLKKQAEEIQHMTNLITDIAEQTNLLALNAAIEAARAGDHGKGFAVVADEVRKLAEESKNSAVQIVKLTTTIQMDTETVAKSVNSNLKNVDEGVHIITDAANSFDDIVESVDEMTTRLEDVTTTSEQLSAAAEEVTASVEEIATRAEMSATSAKNISGSVEEQNATLQEINGVVQELNKQATGLQDLTYKFRV</sequence>
<dbReference type="Gene3D" id="6.10.340.10">
    <property type="match status" value="1"/>
</dbReference>